<feature type="transmembrane region" description="Helical" evidence="2">
    <location>
        <begin position="6"/>
        <end position="24"/>
    </location>
</feature>
<organism evidence="3 4">
    <name type="scientific">Halocaridina rubra</name>
    <name type="common">Hawaiian red shrimp</name>
    <dbReference type="NCBI Taxonomy" id="373956"/>
    <lineage>
        <taxon>Eukaryota</taxon>
        <taxon>Metazoa</taxon>
        <taxon>Ecdysozoa</taxon>
        <taxon>Arthropoda</taxon>
        <taxon>Crustacea</taxon>
        <taxon>Multicrustacea</taxon>
        <taxon>Malacostraca</taxon>
        <taxon>Eumalacostraca</taxon>
        <taxon>Eucarida</taxon>
        <taxon>Decapoda</taxon>
        <taxon>Pleocyemata</taxon>
        <taxon>Caridea</taxon>
        <taxon>Atyoidea</taxon>
        <taxon>Atyidae</taxon>
        <taxon>Halocaridina</taxon>
    </lineage>
</organism>
<proteinExistence type="predicted"/>
<comment type="caution">
    <text evidence="3">The sequence shown here is derived from an EMBL/GenBank/DDBJ whole genome shotgun (WGS) entry which is preliminary data.</text>
</comment>
<dbReference type="Proteomes" id="UP001381693">
    <property type="component" value="Unassembled WGS sequence"/>
</dbReference>
<evidence type="ECO:0000313" key="4">
    <source>
        <dbReference type="Proteomes" id="UP001381693"/>
    </source>
</evidence>
<dbReference type="EMBL" id="JAXCGZ010006103">
    <property type="protein sequence ID" value="KAK7080139.1"/>
    <property type="molecule type" value="Genomic_DNA"/>
</dbReference>
<keyword evidence="2" id="KW-0472">Membrane</keyword>
<protein>
    <submittedName>
        <fullName evidence="3">Uncharacterized protein</fullName>
    </submittedName>
</protein>
<keyword evidence="2" id="KW-0812">Transmembrane</keyword>
<name>A0AAN9AA83_HALRR</name>
<evidence type="ECO:0000256" key="2">
    <source>
        <dbReference type="SAM" id="Phobius"/>
    </source>
</evidence>
<keyword evidence="4" id="KW-1185">Reference proteome</keyword>
<feature type="compositionally biased region" description="Basic and acidic residues" evidence="1">
    <location>
        <begin position="99"/>
        <end position="109"/>
    </location>
</feature>
<feature type="non-terminal residue" evidence="3">
    <location>
        <position position="1"/>
    </location>
</feature>
<accession>A0AAN9AA83</accession>
<evidence type="ECO:0000313" key="3">
    <source>
        <dbReference type="EMBL" id="KAK7080139.1"/>
    </source>
</evidence>
<gene>
    <name evidence="3" type="ORF">SK128_013089</name>
</gene>
<feature type="region of interest" description="Disordered" evidence="1">
    <location>
        <begin position="88"/>
        <end position="109"/>
    </location>
</feature>
<sequence length="109" mass="12424">KMVNYANVLVAALSVTSLVLLIKYRNLTTLMAEEEMSHMTNQRLLLDDLGSETDRNKILTDEMNKRIQEIKTAEDKLKGVHNELTNSVNALQASQRSNRSSENREISFE</sequence>
<keyword evidence="2" id="KW-1133">Transmembrane helix</keyword>
<dbReference type="AlphaFoldDB" id="A0AAN9AA83"/>
<evidence type="ECO:0000256" key="1">
    <source>
        <dbReference type="SAM" id="MobiDB-lite"/>
    </source>
</evidence>
<reference evidence="3 4" key="1">
    <citation type="submission" date="2023-11" db="EMBL/GenBank/DDBJ databases">
        <title>Halocaridina rubra genome assembly.</title>
        <authorList>
            <person name="Smith C."/>
        </authorList>
    </citation>
    <scope>NUCLEOTIDE SEQUENCE [LARGE SCALE GENOMIC DNA]</scope>
    <source>
        <strain evidence="3">EP-1</strain>
        <tissue evidence="3">Whole</tissue>
    </source>
</reference>